<protein>
    <recommendedName>
        <fullName evidence="4 10">Mediator of RNA polymerase II transcription subunit 7</fullName>
    </recommendedName>
</protein>
<evidence type="ECO:0000256" key="6">
    <source>
        <dbReference type="ARBA" id="ARBA00023159"/>
    </source>
</evidence>
<evidence type="ECO:0000256" key="10">
    <source>
        <dbReference type="RuleBase" id="RU364060"/>
    </source>
</evidence>
<dbReference type="OrthoDB" id="10253553at2759"/>
<feature type="compositionally biased region" description="Gly residues" evidence="11">
    <location>
        <begin position="317"/>
        <end position="334"/>
    </location>
</feature>
<reference evidence="12 13" key="1">
    <citation type="journal article" date="2018" name="BMC Genomics">
        <title>Genomic evidence for intraspecific hybridization in a clonal and extremely halotolerant yeast.</title>
        <authorList>
            <person name="Gostincar C."/>
            <person name="Stajich J.E."/>
            <person name="Zupancic J."/>
            <person name="Zalar P."/>
            <person name="Gunde-Cimerman N."/>
        </authorList>
    </citation>
    <scope>NUCLEOTIDE SEQUENCE [LARGE SCALE GENOMIC DNA]</scope>
    <source>
        <strain evidence="12 13">EXF-151</strain>
    </source>
</reference>
<feature type="compositionally biased region" description="Basic and acidic residues" evidence="11">
    <location>
        <begin position="337"/>
        <end position="361"/>
    </location>
</feature>
<dbReference type="EMBL" id="QWIN01000059">
    <property type="protein sequence ID" value="RMY60642.1"/>
    <property type="molecule type" value="Genomic_DNA"/>
</dbReference>
<dbReference type="VEuPathDB" id="FungiDB:BTJ68_05885"/>
<dbReference type="GO" id="GO:0070847">
    <property type="term" value="C:core mediator complex"/>
    <property type="evidence" value="ECO:0007669"/>
    <property type="project" value="TreeGrafter"/>
</dbReference>
<keyword evidence="7 10" id="KW-0804">Transcription</keyword>
<sequence length="361" mass="40136">MECFLRAGQSPMSRVRKEDVVHEWILGDASAEPRGVIPACDRYFPQIYGGKLIFTLRSIHALDAVLESNILTFPTHPPTLILGNLVPNLRYRRLRERIYRDGTMAQQGAAQLKAPFPQPPPFYQHFTKANTAELKRQRKELASHQPQDGEASQPDHQLTDLNILSLPPELRYLIPPTPPDTTTPANPPKAFSHALNLTPTPPTLADLSIDPLHPTHPSVLSNPQPHLLALSRSLLTTFLHLVGAQSQNAEAWEESTRHLERIVGSMHELINAYRPHQARESLILEMEGRVEGMKGEVERIREGRGRVEGLLRELVGERGGSGGAEGTMGDGAGQGTEKVDGLEGKRRERQRGAWDALRELS</sequence>
<dbReference type="PANTHER" id="PTHR21428">
    <property type="entry name" value="MEDIATOR OF RNA POLYMERASE II TRANSCRIPTION SUBUNIT 7"/>
    <property type="match status" value="1"/>
</dbReference>
<dbReference type="SUPFAM" id="SSF140718">
    <property type="entry name" value="Mediator hinge subcomplex-like"/>
    <property type="match status" value="1"/>
</dbReference>
<dbReference type="InterPro" id="IPR009244">
    <property type="entry name" value="Mediatior_Med7"/>
</dbReference>
<proteinExistence type="inferred from homology"/>
<evidence type="ECO:0000256" key="9">
    <source>
        <dbReference type="ARBA" id="ARBA00025687"/>
    </source>
</evidence>
<dbReference type="GO" id="GO:0006357">
    <property type="term" value="P:regulation of transcription by RNA polymerase II"/>
    <property type="evidence" value="ECO:0007669"/>
    <property type="project" value="InterPro"/>
</dbReference>
<organism evidence="12 13">
    <name type="scientific">Hortaea werneckii</name>
    <name type="common">Black yeast</name>
    <name type="synonym">Cladosporium werneckii</name>
    <dbReference type="NCBI Taxonomy" id="91943"/>
    <lineage>
        <taxon>Eukaryota</taxon>
        <taxon>Fungi</taxon>
        <taxon>Dikarya</taxon>
        <taxon>Ascomycota</taxon>
        <taxon>Pezizomycotina</taxon>
        <taxon>Dothideomycetes</taxon>
        <taxon>Dothideomycetidae</taxon>
        <taxon>Mycosphaerellales</taxon>
        <taxon>Teratosphaeriaceae</taxon>
        <taxon>Hortaea</taxon>
    </lineage>
</organism>
<feature type="region of interest" description="Disordered" evidence="11">
    <location>
        <begin position="137"/>
        <end position="159"/>
    </location>
</feature>
<keyword evidence="5 10" id="KW-0805">Transcription regulation</keyword>
<evidence type="ECO:0000256" key="11">
    <source>
        <dbReference type="SAM" id="MobiDB-lite"/>
    </source>
</evidence>
<evidence type="ECO:0000256" key="2">
    <source>
        <dbReference type="ARBA" id="ARBA00009994"/>
    </source>
</evidence>
<dbReference type="Gene3D" id="6.10.140.200">
    <property type="match status" value="1"/>
</dbReference>
<comment type="caution">
    <text evidence="12">The sequence shown here is derived from an EMBL/GenBank/DDBJ whole genome shotgun (WGS) entry which is preliminary data.</text>
</comment>
<dbReference type="AlphaFoldDB" id="A0A3M7D8N4"/>
<gene>
    <name evidence="12" type="ORF">D0865_01429</name>
</gene>
<dbReference type="InterPro" id="IPR037212">
    <property type="entry name" value="Med7/Med21-like"/>
</dbReference>
<dbReference type="GO" id="GO:0003712">
    <property type="term" value="F:transcription coregulator activity"/>
    <property type="evidence" value="ECO:0007669"/>
    <property type="project" value="InterPro"/>
</dbReference>
<evidence type="ECO:0000313" key="12">
    <source>
        <dbReference type="EMBL" id="RMY60642.1"/>
    </source>
</evidence>
<dbReference type="Proteomes" id="UP000270230">
    <property type="component" value="Unassembled WGS sequence"/>
</dbReference>
<dbReference type="Gene3D" id="6.10.140.1520">
    <property type="match status" value="1"/>
</dbReference>
<evidence type="ECO:0000256" key="3">
    <source>
        <dbReference type="ARBA" id="ARBA00011837"/>
    </source>
</evidence>
<feature type="region of interest" description="Disordered" evidence="11">
    <location>
        <begin position="314"/>
        <end position="361"/>
    </location>
</feature>
<name>A0A3M7D8N4_HORWE</name>
<dbReference type="PANTHER" id="PTHR21428:SF11">
    <property type="entry name" value="MEDIATOR OF RNA POLYMERASE II TRANSCRIPTION SUBUNIT 7"/>
    <property type="match status" value="1"/>
</dbReference>
<evidence type="ECO:0000256" key="5">
    <source>
        <dbReference type="ARBA" id="ARBA00023015"/>
    </source>
</evidence>
<comment type="subunit">
    <text evidence="3 10">Component of the Mediator complex.</text>
</comment>
<comment type="function">
    <text evidence="9">Component of the Mediator complex, a coactivator involved in the regulated transcription of nearly all RNA polymerase II-dependent genes. Mediator functions as a bridge to convey information from gene-specific regulatory proteins to the basal RNA polymerase II transcription machinery. Mediator is recruited to promoters by direct interactions with regulatory proteins and serves as a scaffold for the assembly of a functional preinitiation complex with RNA polymerase II and the general transcription factors.</text>
</comment>
<dbReference type="GO" id="GO:0016592">
    <property type="term" value="C:mediator complex"/>
    <property type="evidence" value="ECO:0007669"/>
    <property type="project" value="InterPro"/>
</dbReference>
<evidence type="ECO:0000313" key="13">
    <source>
        <dbReference type="Proteomes" id="UP000270230"/>
    </source>
</evidence>
<evidence type="ECO:0000256" key="8">
    <source>
        <dbReference type="ARBA" id="ARBA00023242"/>
    </source>
</evidence>
<comment type="subcellular location">
    <subcellularLocation>
        <location evidence="1 10">Nucleus</location>
    </subcellularLocation>
</comment>
<dbReference type="InterPro" id="IPR044888">
    <property type="entry name" value="Mediatior_Med7_sf"/>
</dbReference>
<keyword evidence="8 10" id="KW-0539">Nucleus</keyword>
<evidence type="ECO:0000256" key="1">
    <source>
        <dbReference type="ARBA" id="ARBA00004123"/>
    </source>
</evidence>
<evidence type="ECO:0000256" key="7">
    <source>
        <dbReference type="ARBA" id="ARBA00023163"/>
    </source>
</evidence>
<comment type="similarity">
    <text evidence="2 10">Belongs to the Mediator complex subunit 7 family.</text>
</comment>
<dbReference type="Pfam" id="PF05983">
    <property type="entry name" value="Med7"/>
    <property type="match status" value="1"/>
</dbReference>
<evidence type="ECO:0000256" key="4">
    <source>
        <dbReference type="ARBA" id="ARBA00020631"/>
    </source>
</evidence>
<keyword evidence="6 10" id="KW-0010">Activator</keyword>
<accession>A0A3M7D8N4</accession>